<protein>
    <submittedName>
        <fullName evidence="1">Uncharacterized protein</fullName>
    </submittedName>
</protein>
<keyword evidence="2" id="KW-1185">Reference proteome</keyword>
<feature type="non-terminal residue" evidence="1">
    <location>
        <position position="1"/>
    </location>
</feature>
<dbReference type="AlphaFoldDB" id="A0A392V4X8"/>
<name>A0A392V4X8_9FABA</name>
<dbReference type="EMBL" id="LXQA011045102">
    <property type="protein sequence ID" value="MCI82502.1"/>
    <property type="molecule type" value="Genomic_DNA"/>
</dbReference>
<accession>A0A392V4X8</accession>
<organism evidence="1 2">
    <name type="scientific">Trifolium medium</name>
    <dbReference type="NCBI Taxonomy" id="97028"/>
    <lineage>
        <taxon>Eukaryota</taxon>
        <taxon>Viridiplantae</taxon>
        <taxon>Streptophyta</taxon>
        <taxon>Embryophyta</taxon>
        <taxon>Tracheophyta</taxon>
        <taxon>Spermatophyta</taxon>
        <taxon>Magnoliopsida</taxon>
        <taxon>eudicotyledons</taxon>
        <taxon>Gunneridae</taxon>
        <taxon>Pentapetalae</taxon>
        <taxon>rosids</taxon>
        <taxon>fabids</taxon>
        <taxon>Fabales</taxon>
        <taxon>Fabaceae</taxon>
        <taxon>Papilionoideae</taxon>
        <taxon>50 kb inversion clade</taxon>
        <taxon>NPAAA clade</taxon>
        <taxon>Hologalegina</taxon>
        <taxon>IRL clade</taxon>
        <taxon>Trifolieae</taxon>
        <taxon>Trifolium</taxon>
    </lineage>
</organism>
<comment type="caution">
    <text evidence="1">The sequence shown here is derived from an EMBL/GenBank/DDBJ whole genome shotgun (WGS) entry which is preliminary data.</text>
</comment>
<sequence length="45" mass="4953">TSITCGTRCWSMCTYQNQRMVDGSESIQAPEAGKLQKLEPEAEAC</sequence>
<evidence type="ECO:0000313" key="1">
    <source>
        <dbReference type="EMBL" id="MCI82502.1"/>
    </source>
</evidence>
<evidence type="ECO:0000313" key="2">
    <source>
        <dbReference type="Proteomes" id="UP000265520"/>
    </source>
</evidence>
<reference evidence="1 2" key="1">
    <citation type="journal article" date="2018" name="Front. Plant Sci.">
        <title>Red Clover (Trifolium pratense) and Zigzag Clover (T. medium) - A Picture of Genomic Similarities and Differences.</title>
        <authorList>
            <person name="Dluhosova J."/>
            <person name="Istvanek J."/>
            <person name="Nedelnik J."/>
            <person name="Repkova J."/>
        </authorList>
    </citation>
    <scope>NUCLEOTIDE SEQUENCE [LARGE SCALE GENOMIC DNA]</scope>
    <source>
        <strain evidence="2">cv. 10/8</strain>
        <tissue evidence="1">Leaf</tissue>
    </source>
</reference>
<dbReference type="Proteomes" id="UP000265520">
    <property type="component" value="Unassembled WGS sequence"/>
</dbReference>
<proteinExistence type="predicted"/>